<evidence type="ECO:0008006" key="3">
    <source>
        <dbReference type="Google" id="ProtNLM"/>
    </source>
</evidence>
<dbReference type="Proteomes" id="UP000037020">
    <property type="component" value="Unassembled WGS sequence"/>
</dbReference>
<dbReference type="EMBL" id="LGUT01000534">
    <property type="protein sequence ID" value="KOG90832.1"/>
    <property type="molecule type" value="Genomic_DNA"/>
</dbReference>
<dbReference type="PANTHER" id="PTHR46513:SF13">
    <property type="entry name" value="EGF-LIKE DOMAIN-CONTAINING PROTEIN"/>
    <property type="match status" value="1"/>
</dbReference>
<dbReference type="InterPro" id="IPR011042">
    <property type="entry name" value="6-blade_b-propeller_TolB-like"/>
</dbReference>
<dbReference type="Gene3D" id="2.120.10.30">
    <property type="entry name" value="TolB, C-terminal domain"/>
    <property type="match status" value="1"/>
</dbReference>
<accession>A0ABR5JBX6</accession>
<name>A0ABR5JBX6_9ACTN</name>
<sequence length="318" mass="32741">MNTPVPTDAPTASTHQRLLALQLHPGRVLEVSIADGRVRTLIEDAGASPDGVVVDSGTVYWTTMGVPEADPGTPDGTGYDYSPRNGGVHAWHLGDGGPRRDIVPDGMITTGKQLTSDGAGTLYWGDREGRRVSRARVDGGGLGDLIVNPAGDGIMGECVGVAVDPVHRYLYWTQKGPAKGGKGRILRAGLDLPAGTSAGHRTDVEVLWSGLPEPIDLHLSGGWLYWTDRGAAPLGNTLNRAPVPAPGAAGGAPEILSDGFTEAIGLAVDHAAGLAYVADLGGHIREVPLPDGPAAGRPQREVAALGTALTGLCLLPPA</sequence>
<proteinExistence type="predicted"/>
<gene>
    <name evidence="1" type="ORF">ADK38_06510</name>
</gene>
<dbReference type="InterPro" id="IPR050778">
    <property type="entry name" value="Cueball_EGF_LRP_Nidogen"/>
</dbReference>
<evidence type="ECO:0000313" key="1">
    <source>
        <dbReference type="EMBL" id="KOG90832.1"/>
    </source>
</evidence>
<comment type="caution">
    <text evidence="1">The sequence shown here is derived from an EMBL/GenBank/DDBJ whole genome shotgun (WGS) entry which is preliminary data.</text>
</comment>
<organism evidence="1 2">
    <name type="scientific">Streptomyces varsoviensis</name>
    <dbReference type="NCBI Taxonomy" id="67373"/>
    <lineage>
        <taxon>Bacteria</taxon>
        <taxon>Bacillati</taxon>
        <taxon>Actinomycetota</taxon>
        <taxon>Actinomycetes</taxon>
        <taxon>Kitasatosporales</taxon>
        <taxon>Streptomycetaceae</taxon>
        <taxon>Streptomyces</taxon>
    </lineage>
</organism>
<dbReference type="PANTHER" id="PTHR46513">
    <property type="entry name" value="VITELLOGENIN RECEPTOR-LIKE PROTEIN-RELATED-RELATED"/>
    <property type="match status" value="1"/>
</dbReference>
<evidence type="ECO:0000313" key="2">
    <source>
        <dbReference type="Proteomes" id="UP000037020"/>
    </source>
</evidence>
<protein>
    <recommendedName>
        <fullName evidence="3">3-hydroxyacyl-CoA dehydrogenase</fullName>
    </recommendedName>
</protein>
<keyword evidence="2" id="KW-1185">Reference proteome</keyword>
<dbReference type="RefSeq" id="WP_048831909.1">
    <property type="nucleotide sequence ID" value="NZ_JBIRHZ010000006.1"/>
</dbReference>
<dbReference type="SUPFAM" id="SSF101898">
    <property type="entry name" value="NHL repeat"/>
    <property type="match status" value="1"/>
</dbReference>
<reference evidence="1 2" key="1">
    <citation type="submission" date="2015-07" db="EMBL/GenBank/DDBJ databases">
        <authorList>
            <person name="Ju K.-S."/>
            <person name="Doroghazi J.R."/>
            <person name="Metcalf W.W."/>
        </authorList>
    </citation>
    <scope>NUCLEOTIDE SEQUENCE [LARGE SCALE GENOMIC DNA]</scope>
    <source>
        <strain evidence="1 2">NRRL B-3589</strain>
    </source>
</reference>